<dbReference type="InterPro" id="IPR027417">
    <property type="entry name" value="P-loop_NTPase"/>
</dbReference>
<dbReference type="GO" id="GO:0003677">
    <property type="term" value="F:DNA binding"/>
    <property type="evidence" value="ECO:0007669"/>
    <property type="project" value="InterPro"/>
</dbReference>
<evidence type="ECO:0000256" key="10">
    <source>
        <dbReference type="ARBA" id="ARBA00049244"/>
    </source>
</evidence>
<dbReference type="NCBIfam" id="NF004046">
    <property type="entry name" value="PRK05563.1"/>
    <property type="match status" value="1"/>
</dbReference>
<dbReference type="FunFam" id="1.20.272.10:FF:000003">
    <property type="entry name" value="DNA polymerase III subunit gamma/tau"/>
    <property type="match status" value="1"/>
</dbReference>
<evidence type="ECO:0000256" key="7">
    <source>
        <dbReference type="ARBA" id="ARBA00022833"/>
    </source>
</evidence>
<dbReference type="GO" id="GO:0009360">
    <property type="term" value="C:DNA polymerase III complex"/>
    <property type="evidence" value="ECO:0007669"/>
    <property type="project" value="InterPro"/>
</dbReference>
<feature type="domain" description="AAA+ ATPase" evidence="12">
    <location>
        <begin position="37"/>
        <end position="179"/>
    </location>
</feature>
<dbReference type="GO" id="GO:0006261">
    <property type="term" value="P:DNA-templated DNA replication"/>
    <property type="evidence" value="ECO:0007669"/>
    <property type="project" value="TreeGrafter"/>
</dbReference>
<evidence type="ECO:0000256" key="5">
    <source>
        <dbReference type="ARBA" id="ARBA00022723"/>
    </source>
</evidence>
<dbReference type="GO" id="GO:0046872">
    <property type="term" value="F:metal ion binding"/>
    <property type="evidence" value="ECO:0007669"/>
    <property type="project" value="UniProtKB-KW"/>
</dbReference>
<dbReference type="Pfam" id="PF22608">
    <property type="entry name" value="DNAX_ATPase_lid"/>
    <property type="match status" value="1"/>
</dbReference>
<dbReference type="KEGG" id="tdu:QJT80_12500"/>
<dbReference type="InterPro" id="IPR021029">
    <property type="entry name" value="DNA_pol_III_tau_dom-5"/>
</dbReference>
<dbReference type="Pfam" id="PF13177">
    <property type="entry name" value="DNA_pol3_delta2"/>
    <property type="match status" value="1"/>
</dbReference>
<dbReference type="Gene3D" id="1.20.272.10">
    <property type="match status" value="1"/>
</dbReference>
<dbReference type="FunFam" id="3.40.50.300:FF:000014">
    <property type="entry name" value="DNA polymerase III subunit gamma/tau"/>
    <property type="match status" value="1"/>
</dbReference>
<gene>
    <name evidence="11 13" type="primary">dnaX</name>
    <name evidence="13" type="ORF">QJT80_12500</name>
</gene>
<dbReference type="CDD" id="cd00009">
    <property type="entry name" value="AAA"/>
    <property type="match status" value="1"/>
</dbReference>
<dbReference type="InterPro" id="IPR050238">
    <property type="entry name" value="DNA_Rep/Repair_Clamp_Loader"/>
</dbReference>
<evidence type="ECO:0000256" key="8">
    <source>
        <dbReference type="ARBA" id="ARBA00022840"/>
    </source>
</evidence>
<evidence type="ECO:0000256" key="9">
    <source>
        <dbReference type="ARBA" id="ARBA00022932"/>
    </source>
</evidence>
<evidence type="ECO:0000259" key="12">
    <source>
        <dbReference type="SMART" id="SM00382"/>
    </source>
</evidence>
<dbReference type="PANTHER" id="PTHR11669">
    <property type="entry name" value="REPLICATION FACTOR C / DNA POLYMERASE III GAMMA-TAU SUBUNIT"/>
    <property type="match status" value="1"/>
</dbReference>
<evidence type="ECO:0000256" key="1">
    <source>
        <dbReference type="ARBA" id="ARBA00006360"/>
    </source>
</evidence>
<evidence type="ECO:0000313" key="13">
    <source>
        <dbReference type="EMBL" id="WGZ90302.1"/>
    </source>
</evidence>
<dbReference type="InterPro" id="IPR045085">
    <property type="entry name" value="HLD_clamp_pol_III_gamma_tau"/>
</dbReference>
<dbReference type="Gene3D" id="3.40.50.300">
    <property type="entry name" value="P-loop containing nucleotide triphosphate hydrolases"/>
    <property type="match status" value="1"/>
</dbReference>
<sequence length="570" mass="62664">MSYQVLARKWRPQNFNQMVGQSHVLRALVNALGENRLHHAYLFTGTRGVGKTTIARIFAKSLNCEQGVSAQPCGQCRSCVEIAEGRHVDLIEVDAASRTKVEDTRELLDNVQYAPTRGRFKIYLIDEVHMLSGHSFNALLKTLEEPPPHVKFLFATTDPQKLPITILSRCLQFNLKRMPLDMISGHLAHVLQAENITYTEPALTLIARAADGSMRDALSLTDQAIVAGAGQIQAADVQDMLGLLPHEYLVGLVKAVLADDGQQLFAIIEQMAQLTTDFTAAADGLISLLHQIAVQQAVGLYAASAEMVELAQLLTPADTQLYYQLALHGRRDLPLNPDPRSGFEMLLLRLMAFRVAEPITLTESAVIAPKKKQNLEPKLVIEQTATLLDPPAALPSALEPITPNPPVVATPPVKQIPEPLAPIVPPWEEDNTPSTTEVTLIPLVAQQWHEIVQALNLSGMSLTLAQHCVLEQSTESQVVLTLDQAVEDFYNAGVEAKLAQALSAYYQRELHLKINISAKLAIETPNQRLDREQAEKQARAERSIYEDAFVQTLQAEFGASIIPGSIQSLE</sequence>
<evidence type="ECO:0000256" key="2">
    <source>
        <dbReference type="ARBA" id="ARBA00022679"/>
    </source>
</evidence>
<keyword evidence="9 11" id="KW-0239">DNA-directed DNA polymerase</keyword>
<dbReference type="InterPro" id="IPR003593">
    <property type="entry name" value="AAA+_ATPase"/>
</dbReference>
<evidence type="ECO:0000256" key="4">
    <source>
        <dbReference type="ARBA" id="ARBA00022705"/>
    </source>
</evidence>
<accession>A0AA95KJH5</accession>
<keyword evidence="7" id="KW-0862">Zinc</keyword>
<keyword evidence="8 11" id="KW-0067">ATP-binding</keyword>
<dbReference type="InterPro" id="IPR012763">
    <property type="entry name" value="DNA_pol_III_sug/sutau_N"/>
</dbReference>
<evidence type="ECO:0000256" key="6">
    <source>
        <dbReference type="ARBA" id="ARBA00022741"/>
    </source>
</evidence>
<comment type="subunit">
    <text evidence="11">DNA polymerase III contains a core (composed of alpha, epsilon and theta chains) that associates with a tau subunit. This core dimerizes to form the POLIII' complex. PolIII' associates with the gamma complex (composed of gamma, delta, delta', psi and chi chains) and with the beta chain to form the complete DNA polymerase III complex.</text>
</comment>
<comment type="catalytic activity">
    <reaction evidence="10 11">
        <text>DNA(n) + a 2'-deoxyribonucleoside 5'-triphosphate = DNA(n+1) + diphosphate</text>
        <dbReference type="Rhea" id="RHEA:22508"/>
        <dbReference type="Rhea" id="RHEA-COMP:17339"/>
        <dbReference type="Rhea" id="RHEA-COMP:17340"/>
        <dbReference type="ChEBI" id="CHEBI:33019"/>
        <dbReference type="ChEBI" id="CHEBI:61560"/>
        <dbReference type="ChEBI" id="CHEBI:173112"/>
        <dbReference type="EC" id="2.7.7.7"/>
    </reaction>
</comment>
<reference evidence="13" key="2">
    <citation type="submission" date="2023-04" db="EMBL/GenBank/DDBJ databases">
        <authorList>
            <person name="Beletskiy A.V."/>
            <person name="Mardanov A.V."/>
            <person name="Ravin N.V."/>
        </authorList>
    </citation>
    <scope>NUCLEOTIDE SEQUENCE</scope>
    <source>
        <strain evidence="13">GKL-01</strain>
    </source>
</reference>
<evidence type="ECO:0000256" key="3">
    <source>
        <dbReference type="ARBA" id="ARBA00022695"/>
    </source>
</evidence>
<dbReference type="InterPro" id="IPR022754">
    <property type="entry name" value="DNA_pol_III_gamma-3"/>
</dbReference>
<dbReference type="CDD" id="cd18137">
    <property type="entry name" value="HLD_clamp_pol_III_gamma_tau"/>
    <property type="match status" value="1"/>
</dbReference>
<dbReference type="NCBIfam" id="TIGR02397">
    <property type="entry name" value="dnaX_nterm"/>
    <property type="match status" value="1"/>
</dbReference>
<dbReference type="EMBL" id="CP124755">
    <property type="protein sequence ID" value="WGZ90302.1"/>
    <property type="molecule type" value="Genomic_DNA"/>
</dbReference>
<dbReference type="Gene3D" id="3.30.300.150">
    <property type="entry name" value="DNA polymerase III, tau subunit, domain V"/>
    <property type="match status" value="1"/>
</dbReference>
<dbReference type="SMART" id="SM00382">
    <property type="entry name" value="AAA"/>
    <property type="match status" value="1"/>
</dbReference>
<proteinExistence type="inferred from homology"/>
<keyword evidence="3 11" id="KW-0548">Nucleotidyltransferase</keyword>
<dbReference type="NCBIfam" id="NF005942">
    <property type="entry name" value="PRK07994.1"/>
    <property type="match status" value="1"/>
</dbReference>
<protein>
    <recommendedName>
        <fullName evidence="11">DNA polymerase III subunit gamma/tau</fullName>
        <ecNumber evidence="11">2.7.7.7</ecNumber>
    </recommendedName>
</protein>
<dbReference type="PANTHER" id="PTHR11669:SF0">
    <property type="entry name" value="PROTEIN STICHEL-LIKE 2"/>
    <property type="match status" value="1"/>
</dbReference>
<dbReference type="InterPro" id="IPR008921">
    <property type="entry name" value="DNA_pol3_clamp-load_cplx_C"/>
</dbReference>
<keyword evidence="6 11" id="KW-0547">Nucleotide-binding</keyword>
<dbReference type="FunFam" id="1.10.8.60:FF:000013">
    <property type="entry name" value="DNA polymerase III subunit gamma/tau"/>
    <property type="match status" value="1"/>
</dbReference>
<dbReference type="Pfam" id="PF12169">
    <property type="entry name" value="DNA_pol3_gamma3"/>
    <property type="match status" value="1"/>
</dbReference>
<comment type="function">
    <text evidence="11">DNA polymerase III is a complex, multichain enzyme responsible for most of the replicative synthesis in bacteria. This DNA polymerase also exhibits 3' to 5' exonuclease activity.</text>
</comment>
<dbReference type="GO" id="GO:0003887">
    <property type="term" value="F:DNA-directed DNA polymerase activity"/>
    <property type="evidence" value="ECO:0007669"/>
    <property type="project" value="UniProtKB-KW"/>
</dbReference>
<reference evidence="13" key="1">
    <citation type="journal article" date="2023" name="Int. J. Mol. Sci.">
        <title>Metagenomics Revealed a New Genus 'Candidatus Thiocaldithrix dubininis' gen. nov., sp. nov. and a New Species 'Candidatus Thiothrix putei' sp. nov. in the Family Thiotrichaceae, Some Members of Which Have Traits of Both Na+- and H+-Motive Energetics.</title>
        <authorList>
            <person name="Ravin N.V."/>
            <person name="Muntyan M.S."/>
            <person name="Smolyakov D.D."/>
            <person name="Rudenko T.S."/>
            <person name="Beletsky A.V."/>
            <person name="Mardanov A.V."/>
            <person name="Grabovich M.Y."/>
        </authorList>
    </citation>
    <scope>NUCLEOTIDE SEQUENCE</scope>
    <source>
        <strain evidence="13">GKL-01</strain>
    </source>
</reference>
<evidence type="ECO:0000256" key="11">
    <source>
        <dbReference type="RuleBase" id="RU364063"/>
    </source>
</evidence>
<organism evidence="13">
    <name type="scientific">Candidatus Thiocaldithrix dubininis</name>
    <dbReference type="NCBI Taxonomy" id="3080823"/>
    <lineage>
        <taxon>Bacteria</taxon>
        <taxon>Pseudomonadati</taxon>
        <taxon>Pseudomonadota</taxon>
        <taxon>Gammaproteobacteria</taxon>
        <taxon>Thiotrichales</taxon>
        <taxon>Thiotrichaceae</taxon>
        <taxon>Candidatus Thiocaldithrix</taxon>
    </lineage>
</organism>
<dbReference type="Gene3D" id="1.10.8.60">
    <property type="match status" value="1"/>
</dbReference>
<keyword evidence="5" id="KW-0479">Metal-binding</keyword>
<dbReference type="SUPFAM" id="SSF52540">
    <property type="entry name" value="P-loop containing nucleoside triphosphate hydrolases"/>
    <property type="match status" value="1"/>
</dbReference>
<name>A0AA95KJH5_9GAMM</name>
<dbReference type="SUPFAM" id="SSF48019">
    <property type="entry name" value="post-AAA+ oligomerization domain-like"/>
    <property type="match status" value="1"/>
</dbReference>
<dbReference type="Proteomes" id="UP001300672">
    <property type="component" value="Chromosome"/>
</dbReference>
<comment type="similarity">
    <text evidence="1 11">Belongs to the DnaX/STICHEL family.</text>
</comment>
<dbReference type="GO" id="GO:0005524">
    <property type="term" value="F:ATP binding"/>
    <property type="evidence" value="ECO:0007669"/>
    <property type="project" value="UniProtKB-KW"/>
</dbReference>
<keyword evidence="4 11" id="KW-0235">DNA replication</keyword>
<dbReference type="InterPro" id="IPR038249">
    <property type="entry name" value="PolIII_tau_V_sf"/>
</dbReference>
<dbReference type="Pfam" id="PF12170">
    <property type="entry name" value="DNA_pol3_tau_5"/>
    <property type="match status" value="1"/>
</dbReference>
<dbReference type="EC" id="2.7.7.7" evidence="11"/>
<dbReference type="AlphaFoldDB" id="A0AA95KJH5"/>
<keyword evidence="2 11" id="KW-0808">Transferase</keyword>